<dbReference type="Proteomes" id="UP001634007">
    <property type="component" value="Unassembled WGS sequence"/>
</dbReference>
<proteinExistence type="predicted"/>
<keyword evidence="2" id="KW-1185">Reference proteome</keyword>
<protein>
    <submittedName>
        <fullName evidence="1">Uncharacterized protein</fullName>
    </submittedName>
</protein>
<dbReference type="AlphaFoldDB" id="A0ABD3IWV0"/>
<accession>A0ABD3IWV0</accession>
<evidence type="ECO:0000313" key="1">
    <source>
        <dbReference type="EMBL" id="KAL3718694.1"/>
    </source>
</evidence>
<reference evidence="1 2" key="1">
    <citation type="submission" date="2024-11" db="EMBL/GenBank/DDBJ databases">
        <title>Chromosome-level genome assembly of Eucalyptus globulus Labill. provides insights into its genome evolution.</title>
        <authorList>
            <person name="Li X."/>
        </authorList>
    </citation>
    <scope>NUCLEOTIDE SEQUENCE [LARGE SCALE GENOMIC DNA]</scope>
    <source>
        <strain evidence="1">CL2024</strain>
        <tissue evidence="1">Fresh tender leaves</tissue>
    </source>
</reference>
<comment type="caution">
    <text evidence="1">The sequence shown here is derived from an EMBL/GenBank/DDBJ whole genome shotgun (WGS) entry which is preliminary data.</text>
</comment>
<name>A0ABD3IWV0_EUCGL</name>
<dbReference type="EMBL" id="JBJKBG010000010">
    <property type="protein sequence ID" value="KAL3718694.1"/>
    <property type="molecule type" value="Genomic_DNA"/>
</dbReference>
<evidence type="ECO:0000313" key="2">
    <source>
        <dbReference type="Proteomes" id="UP001634007"/>
    </source>
</evidence>
<sequence length="121" mass="13457">MQTSRDQDEVAAVPFVGFPVSSSSSSYSAPPPRIVASCPPPLPHSFRLFSSPCLSRSVRRTKGAFQWPPSDRHLHHFLRFSCRDSSAGLFAPLSSSSWEIPSVCVPRVVASWRWNWRSGRG</sequence>
<organism evidence="1 2">
    <name type="scientific">Eucalyptus globulus</name>
    <name type="common">Tasmanian blue gum</name>
    <dbReference type="NCBI Taxonomy" id="34317"/>
    <lineage>
        <taxon>Eukaryota</taxon>
        <taxon>Viridiplantae</taxon>
        <taxon>Streptophyta</taxon>
        <taxon>Embryophyta</taxon>
        <taxon>Tracheophyta</taxon>
        <taxon>Spermatophyta</taxon>
        <taxon>Magnoliopsida</taxon>
        <taxon>eudicotyledons</taxon>
        <taxon>Gunneridae</taxon>
        <taxon>Pentapetalae</taxon>
        <taxon>rosids</taxon>
        <taxon>malvids</taxon>
        <taxon>Myrtales</taxon>
        <taxon>Myrtaceae</taxon>
        <taxon>Myrtoideae</taxon>
        <taxon>Eucalypteae</taxon>
        <taxon>Eucalyptus</taxon>
    </lineage>
</organism>
<gene>
    <name evidence="1" type="ORF">ACJRO7_003765</name>
</gene>